<dbReference type="EMBL" id="KE504185">
    <property type="protein sequence ID" value="EPS96661.1"/>
    <property type="molecule type" value="Genomic_DNA"/>
</dbReference>
<dbReference type="HOGENOM" id="CLU_576225_0_0_1"/>
<feature type="region of interest" description="Disordered" evidence="2">
    <location>
        <begin position="1"/>
        <end position="42"/>
    </location>
</feature>
<evidence type="ECO:0000256" key="2">
    <source>
        <dbReference type="SAM" id="MobiDB-lite"/>
    </source>
</evidence>
<dbReference type="eggNOG" id="KOG4760">
    <property type="taxonomic scope" value="Eukaryota"/>
</dbReference>
<keyword evidence="4" id="KW-1185">Reference proteome</keyword>
<feature type="compositionally biased region" description="Polar residues" evidence="2">
    <location>
        <begin position="389"/>
        <end position="409"/>
    </location>
</feature>
<evidence type="ECO:0000256" key="1">
    <source>
        <dbReference type="ARBA" id="ARBA00009797"/>
    </source>
</evidence>
<sequence>MIAATSPDKGAMGTTGAQLEDIEDGPPPRPGPTPFQSSRKGRRCEKLYDYSLRSKGNWAPERRPSGFRSADGNWIRLDKTILEENYRAIHKKLERQASLRAADVHLPQPNGEPEQWALRLVQVIEPVVTLKEKGLSREMPVFGLIDGNVVSGQIDNIMLRESQHVAPDTQRQVASELSQKKCKATAALQAESAKRARLSPDAADKAPCSLPAELQAEDDDDARATRYTIHLSDTKTRTTPDLPPEEDSVSHHLQLMLYHRLLSGLLAKIEATGPTNARPGDERRVQPLDFTELWRRLSLNPQRPFSSAFIRGARGLLEGRTGAGCGDIAFECLDDLVKLWRKAVKDLSIDGVDDTLTLEYSLQTPAGAGDGSTGGASQPGPPNEEPTDNGGSSQESGVTLVGISQNSDATEVADEDPDDTAVSRNDALPNGLLGVKRFQVDGQKLDAHLRNILRWWHGQRRPRGVRKGMERRCE</sequence>
<dbReference type="PANTHER" id="PTHR14464">
    <property type="entry name" value="EXONUCLEASE V"/>
    <property type="match status" value="1"/>
</dbReference>
<evidence type="ECO:0000313" key="4">
    <source>
        <dbReference type="Proteomes" id="UP000015241"/>
    </source>
</evidence>
<dbReference type="GO" id="GO:0005634">
    <property type="term" value="C:nucleus"/>
    <property type="evidence" value="ECO:0007669"/>
    <property type="project" value="TreeGrafter"/>
</dbReference>
<dbReference type="Proteomes" id="UP000015241">
    <property type="component" value="Unassembled WGS sequence"/>
</dbReference>
<protein>
    <submittedName>
        <fullName evidence="3">Uncharacterized protein</fullName>
    </submittedName>
</protein>
<name>S8DTX1_FOMSC</name>
<reference evidence="3 4" key="1">
    <citation type="journal article" date="2012" name="Science">
        <title>The Paleozoic origin of enzymatic lignin decomposition reconstructed from 31 fungal genomes.</title>
        <authorList>
            <person name="Floudas D."/>
            <person name="Binder M."/>
            <person name="Riley R."/>
            <person name="Barry K."/>
            <person name="Blanchette R.A."/>
            <person name="Henrissat B."/>
            <person name="Martinez A.T."/>
            <person name="Otillar R."/>
            <person name="Spatafora J.W."/>
            <person name="Yadav J.S."/>
            <person name="Aerts A."/>
            <person name="Benoit I."/>
            <person name="Boyd A."/>
            <person name="Carlson A."/>
            <person name="Copeland A."/>
            <person name="Coutinho P.M."/>
            <person name="de Vries R.P."/>
            <person name="Ferreira P."/>
            <person name="Findley K."/>
            <person name="Foster B."/>
            <person name="Gaskell J."/>
            <person name="Glotzer D."/>
            <person name="Gorecki P."/>
            <person name="Heitman J."/>
            <person name="Hesse C."/>
            <person name="Hori C."/>
            <person name="Igarashi K."/>
            <person name="Jurgens J.A."/>
            <person name="Kallen N."/>
            <person name="Kersten P."/>
            <person name="Kohler A."/>
            <person name="Kuees U."/>
            <person name="Kumar T.K.A."/>
            <person name="Kuo A."/>
            <person name="LaButti K."/>
            <person name="Larrondo L.F."/>
            <person name="Lindquist E."/>
            <person name="Ling A."/>
            <person name="Lombard V."/>
            <person name="Lucas S."/>
            <person name="Lundell T."/>
            <person name="Martin R."/>
            <person name="McLaughlin D.J."/>
            <person name="Morgenstern I."/>
            <person name="Morin E."/>
            <person name="Murat C."/>
            <person name="Nagy L.G."/>
            <person name="Nolan M."/>
            <person name="Ohm R.A."/>
            <person name="Patyshakuliyeva A."/>
            <person name="Rokas A."/>
            <person name="Ruiz-Duenas F.J."/>
            <person name="Sabat G."/>
            <person name="Salamov A."/>
            <person name="Samejima M."/>
            <person name="Schmutz J."/>
            <person name="Slot J.C."/>
            <person name="St John F."/>
            <person name="Stenlid J."/>
            <person name="Sun H."/>
            <person name="Sun S."/>
            <person name="Syed K."/>
            <person name="Tsang A."/>
            <person name="Wiebenga A."/>
            <person name="Young D."/>
            <person name="Pisabarro A."/>
            <person name="Eastwood D.C."/>
            <person name="Martin F."/>
            <person name="Cullen D."/>
            <person name="Grigoriev I.V."/>
            <person name="Hibbett D.S."/>
        </authorList>
    </citation>
    <scope>NUCLEOTIDE SEQUENCE</scope>
    <source>
        <strain evidence="4">FP-58527</strain>
    </source>
</reference>
<feature type="region of interest" description="Disordered" evidence="2">
    <location>
        <begin position="363"/>
        <end position="427"/>
    </location>
</feature>
<organism evidence="3 4">
    <name type="scientific">Fomitopsis schrenkii</name>
    <name type="common">Brown rot fungus</name>
    <dbReference type="NCBI Taxonomy" id="2126942"/>
    <lineage>
        <taxon>Eukaryota</taxon>
        <taxon>Fungi</taxon>
        <taxon>Dikarya</taxon>
        <taxon>Basidiomycota</taxon>
        <taxon>Agaricomycotina</taxon>
        <taxon>Agaricomycetes</taxon>
        <taxon>Polyporales</taxon>
        <taxon>Fomitopsis</taxon>
    </lineage>
</organism>
<gene>
    <name evidence="3" type="ORF">FOMPIDRAFT_115199</name>
</gene>
<comment type="similarity">
    <text evidence="1">Belongs to the EXO5 family.</text>
</comment>
<dbReference type="PANTHER" id="PTHR14464:SF4">
    <property type="entry name" value="EXONUCLEASE V"/>
    <property type="match status" value="1"/>
</dbReference>
<dbReference type="InParanoid" id="S8DTX1"/>
<dbReference type="GO" id="GO:0005739">
    <property type="term" value="C:mitochondrion"/>
    <property type="evidence" value="ECO:0007669"/>
    <property type="project" value="TreeGrafter"/>
</dbReference>
<dbReference type="Pfam" id="PF09810">
    <property type="entry name" value="Exo5"/>
    <property type="match status" value="2"/>
</dbReference>
<proteinExistence type="inferred from homology"/>
<dbReference type="AlphaFoldDB" id="S8DTX1"/>
<evidence type="ECO:0000313" key="3">
    <source>
        <dbReference type="EMBL" id="EPS96661.1"/>
    </source>
</evidence>
<dbReference type="GO" id="GO:0036297">
    <property type="term" value="P:interstrand cross-link repair"/>
    <property type="evidence" value="ECO:0007669"/>
    <property type="project" value="TreeGrafter"/>
</dbReference>
<accession>S8DTX1</accession>
<dbReference type="InterPro" id="IPR019190">
    <property type="entry name" value="EXOV"/>
</dbReference>
<dbReference type="GO" id="GO:0045145">
    <property type="term" value="F:single-stranded DNA 5'-3' DNA exonuclease activity"/>
    <property type="evidence" value="ECO:0007669"/>
    <property type="project" value="InterPro"/>
</dbReference>
<dbReference type="OrthoDB" id="354769at2759"/>